<dbReference type="AlphaFoldDB" id="A0ABC8SJB7"/>
<gene>
    <name evidence="1" type="ORF">ILEXP_LOCUS23011</name>
</gene>
<dbReference type="Proteomes" id="UP001642360">
    <property type="component" value="Unassembled WGS sequence"/>
</dbReference>
<sequence>MGKKEELSKMIETLGTTSMTKARFAAAMARLGEALGDAMAKPTKCETCDSIRSGGDDDQREGDRGDIFKRLTPVTPKATLVVLKAAVEWARALKTPMALGLRDKIQVRRATLWKMGFWAKARDEKERRATLGWAALAKGWVTSARHGATTSVGQTDAIQATGWMTCAAGQIALQAGRRRSQGALW</sequence>
<organism evidence="1 2">
    <name type="scientific">Ilex paraguariensis</name>
    <name type="common">yerba mate</name>
    <dbReference type="NCBI Taxonomy" id="185542"/>
    <lineage>
        <taxon>Eukaryota</taxon>
        <taxon>Viridiplantae</taxon>
        <taxon>Streptophyta</taxon>
        <taxon>Embryophyta</taxon>
        <taxon>Tracheophyta</taxon>
        <taxon>Spermatophyta</taxon>
        <taxon>Magnoliopsida</taxon>
        <taxon>eudicotyledons</taxon>
        <taxon>Gunneridae</taxon>
        <taxon>Pentapetalae</taxon>
        <taxon>asterids</taxon>
        <taxon>campanulids</taxon>
        <taxon>Aquifoliales</taxon>
        <taxon>Aquifoliaceae</taxon>
        <taxon>Ilex</taxon>
    </lineage>
</organism>
<evidence type="ECO:0000313" key="2">
    <source>
        <dbReference type="Proteomes" id="UP001642360"/>
    </source>
</evidence>
<reference evidence="1 2" key="1">
    <citation type="submission" date="2024-02" db="EMBL/GenBank/DDBJ databases">
        <authorList>
            <person name="Vignale AGUSTIN F."/>
            <person name="Sosa J E."/>
            <person name="Modenutti C."/>
        </authorList>
    </citation>
    <scope>NUCLEOTIDE SEQUENCE [LARGE SCALE GENOMIC DNA]</scope>
</reference>
<evidence type="ECO:0000313" key="1">
    <source>
        <dbReference type="EMBL" id="CAK9154662.1"/>
    </source>
</evidence>
<comment type="caution">
    <text evidence="1">The sequence shown here is derived from an EMBL/GenBank/DDBJ whole genome shotgun (WGS) entry which is preliminary data.</text>
</comment>
<name>A0ABC8SJB7_9AQUA</name>
<proteinExistence type="predicted"/>
<protein>
    <submittedName>
        <fullName evidence="1">Uncharacterized protein</fullName>
    </submittedName>
</protein>
<dbReference type="EMBL" id="CAUOFW020002564">
    <property type="protein sequence ID" value="CAK9154662.1"/>
    <property type="molecule type" value="Genomic_DNA"/>
</dbReference>
<keyword evidence="2" id="KW-1185">Reference proteome</keyword>
<accession>A0ABC8SJB7</accession>